<proteinExistence type="inferred from homology"/>
<evidence type="ECO:0000256" key="11">
    <source>
        <dbReference type="RuleBase" id="RU364040"/>
    </source>
</evidence>
<reference evidence="15 16" key="1">
    <citation type="submission" date="2015-12" db="EMBL/GenBank/DDBJ databases">
        <title>Draft genome sequence of Moniliophthora roreri, the causal agent of frosty pod rot of cacao.</title>
        <authorList>
            <person name="Aime M.C."/>
            <person name="Diaz-Valderrama J.R."/>
            <person name="Kijpornyongpan T."/>
            <person name="Phillips-Mora W."/>
        </authorList>
    </citation>
    <scope>NUCLEOTIDE SEQUENCE [LARGE SCALE GENOMIC DNA]</scope>
    <source>
        <strain evidence="15 16">MCA 2952</strain>
    </source>
</reference>
<feature type="domain" description="Peptidase M1 membrane alanine aminopeptidase" evidence="12">
    <location>
        <begin position="260"/>
        <end position="482"/>
    </location>
</feature>
<feature type="site" description="Transition state stabilizer" evidence="10">
    <location>
        <position position="424"/>
    </location>
</feature>
<dbReference type="GO" id="GO:0042277">
    <property type="term" value="F:peptide binding"/>
    <property type="evidence" value="ECO:0007669"/>
    <property type="project" value="TreeGrafter"/>
</dbReference>
<evidence type="ECO:0000256" key="4">
    <source>
        <dbReference type="ARBA" id="ARBA00022723"/>
    </source>
</evidence>
<dbReference type="AlphaFoldDB" id="A0A0W0F241"/>
<dbReference type="InterPro" id="IPR034016">
    <property type="entry name" value="M1_APN-typ"/>
</dbReference>
<keyword evidence="5 11" id="KW-0378">Hydrolase</keyword>
<keyword evidence="4 9" id="KW-0479">Metal-binding</keyword>
<dbReference type="GO" id="GO:0016020">
    <property type="term" value="C:membrane"/>
    <property type="evidence" value="ECO:0007669"/>
    <property type="project" value="TreeGrafter"/>
</dbReference>
<dbReference type="InterPro" id="IPR014782">
    <property type="entry name" value="Peptidase_M1_dom"/>
</dbReference>
<feature type="domain" description="ERAP1-like C-terminal" evidence="13">
    <location>
        <begin position="619"/>
        <end position="863"/>
    </location>
</feature>
<dbReference type="Gene3D" id="2.60.40.1910">
    <property type="match status" value="1"/>
</dbReference>
<evidence type="ECO:0000256" key="2">
    <source>
        <dbReference type="ARBA" id="ARBA00022438"/>
    </source>
</evidence>
<dbReference type="InterPro" id="IPR050344">
    <property type="entry name" value="Peptidase_M1_aminopeptidases"/>
</dbReference>
<dbReference type="Gene3D" id="1.25.50.20">
    <property type="match status" value="1"/>
</dbReference>
<comment type="similarity">
    <text evidence="1 11">Belongs to the peptidase M1 family.</text>
</comment>
<name>A0A0W0F241_MONRR</name>
<dbReference type="Pfam" id="PF01433">
    <property type="entry name" value="Peptidase_M1"/>
    <property type="match status" value="1"/>
</dbReference>
<feature type="binding site" evidence="9">
    <location>
        <position position="335"/>
    </location>
    <ligand>
        <name>Zn(2+)</name>
        <dbReference type="ChEBI" id="CHEBI:29105"/>
        <note>catalytic</note>
    </ligand>
</feature>
<dbReference type="InterPro" id="IPR045357">
    <property type="entry name" value="Aminopeptidase_N-like_N"/>
</dbReference>
<dbReference type="InterPro" id="IPR024571">
    <property type="entry name" value="ERAP1-like_C_dom"/>
</dbReference>
<evidence type="ECO:0000256" key="6">
    <source>
        <dbReference type="ARBA" id="ARBA00022833"/>
    </source>
</evidence>
<keyword evidence="6 9" id="KW-0862">Zinc</keyword>
<dbReference type="GO" id="GO:0043171">
    <property type="term" value="P:peptide catabolic process"/>
    <property type="evidence" value="ECO:0007669"/>
    <property type="project" value="TreeGrafter"/>
</dbReference>
<dbReference type="GO" id="GO:0008270">
    <property type="term" value="F:zinc ion binding"/>
    <property type="evidence" value="ECO:0007669"/>
    <property type="project" value="UniProtKB-UniRule"/>
</dbReference>
<feature type="active site" description="Proton acceptor" evidence="8">
    <location>
        <position position="332"/>
    </location>
</feature>
<organism evidence="15 16">
    <name type="scientific">Moniliophthora roreri</name>
    <name type="common">Frosty pod rot fungus</name>
    <name type="synonym">Monilia roreri</name>
    <dbReference type="NCBI Taxonomy" id="221103"/>
    <lineage>
        <taxon>Eukaryota</taxon>
        <taxon>Fungi</taxon>
        <taxon>Dikarya</taxon>
        <taxon>Basidiomycota</taxon>
        <taxon>Agaricomycotina</taxon>
        <taxon>Agaricomycetes</taxon>
        <taxon>Agaricomycetidae</taxon>
        <taxon>Agaricales</taxon>
        <taxon>Marasmiineae</taxon>
        <taxon>Marasmiaceae</taxon>
        <taxon>Moniliophthora</taxon>
    </lineage>
</organism>
<comment type="cofactor">
    <cofactor evidence="9 11">
        <name>Zn(2+)</name>
        <dbReference type="ChEBI" id="CHEBI:29105"/>
    </cofactor>
    <text evidence="9 11">Binds 1 zinc ion per subunit.</text>
</comment>
<dbReference type="SUPFAM" id="SSF63737">
    <property type="entry name" value="Leukotriene A4 hydrolase N-terminal domain"/>
    <property type="match status" value="1"/>
</dbReference>
<protein>
    <recommendedName>
        <fullName evidence="11">Aminopeptidase</fullName>
        <ecNumber evidence="11">3.4.11.-</ecNumber>
    </recommendedName>
</protein>
<dbReference type="Proteomes" id="UP000054988">
    <property type="component" value="Unassembled WGS sequence"/>
</dbReference>
<evidence type="ECO:0000313" key="15">
    <source>
        <dbReference type="EMBL" id="KTB30361.1"/>
    </source>
</evidence>
<feature type="binding site" evidence="9">
    <location>
        <position position="354"/>
    </location>
    <ligand>
        <name>Zn(2+)</name>
        <dbReference type="ChEBI" id="CHEBI:29105"/>
        <note>catalytic</note>
    </ligand>
</feature>
<dbReference type="eggNOG" id="KOG1046">
    <property type="taxonomic scope" value="Eukaryota"/>
</dbReference>
<feature type="domain" description="Aminopeptidase N-like N-terminal" evidence="14">
    <location>
        <begin position="18"/>
        <end position="220"/>
    </location>
</feature>
<dbReference type="SUPFAM" id="SSF55486">
    <property type="entry name" value="Metalloproteases ('zincins'), catalytic domain"/>
    <property type="match status" value="1"/>
</dbReference>
<evidence type="ECO:0000256" key="5">
    <source>
        <dbReference type="ARBA" id="ARBA00022801"/>
    </source>
</evidence>
<keyword evidence="3 11" id="KW-0645">Protease</keyword>
<dbReference type="InterPro" id="IPR001930">
    <property type="entry name" value="Peptidase_M1"/>
</dbReference>
<dbReference type="EMBL" id="LATX01002388">
    <property type="protein sequence ID" value="KTB30361.1"/>
    <property type="molecule type" value="Genomic_DNA"/>
</dbReference>
<feature type="binding site" evidence="9">
    <location>
        <position position="331"/>
    </location>
    <ligand>
        <name>Zn(2+)</name>
        <dbReference type="ChEBI" id="CHEBI:29105"/>
        <note>catalytic</note>
    </ligand>
</feature>
<evidence type="ECO:0000313" key="16">
    <source>
        <dbReference type="Proteomes" id="UP000054988"/>
    </source>
</evidence>
<dbReference type="CDD" id="cd09601">
    <property type="entry name" value="M1_APN-Q_like"/>
    <property type="match status" value="1"/>
</dbReference>
<dbReference type="Gene3D" id="1.10.390.10">
    <property type="entry name" value="Neutral Protease Domain 2"/>
    <property type="match status" value="1"/>
</dbReference>
<dbReference type="Gene3D" id="2.60.40.1730">
    <property type="entry name" value="tricorn interacting facor f3 domain"/>
    <property type="match status" value="1"/>
</dbReference>
<keyword evidence="2 11" id="KW-0031">Aminopeptidase</keyword>
<evidence type="ECO:0000256" key="9">
    <source>
        <dbReference type="PIRSR" id="PIRSR634016-3"/>
    </source>
</evidence>
<evidence type="ECO:0000259" key="14">
    <source>
        <dbReference type="Pfam" id="PF17900"/>
    </source>
</evidence>
<dbReference type="EC" id="3.4.11.-" evidence="11"/>
<accession>A0A0W0F241</accession>
<dbReference type="Pfam" id="PF17900">
    <property type="entry name" value="Peptidase_M1_N"/>
    <property type="match status" value="1"/>
</dbReference>
<keyword evidence="7 11" id="KW-0482">Metalloprotease</keyword>
<dbReference type="InterPro" id="IPR027268">
    <property type="entry name" value="Peptidase_M4/M1_CTD_sf"/>
</dbReference>
<dbReference type="GO" id="GO:0006508">
    <property type="term" value="P:proteolysis"/>
    <property type="evidence" value="ECO:0007669"/>
    <property type="project" value="UniProtKB-KW"/>
</dbReference>
<evidence type="ECO:0000256" key="3">
    <source>
        <dbReference type="ARBA" id="ARBA00022670"/>
    </source>
</evidence>
<dbReference type="GO" id="GO:0005615">
    <property type="term" value="C:extracellular space"/>
    <property type="evidence" value="ECO:0007669"/>
    <property type="project" value="TreeGrafter"/>
</dbReference>
<comment type="caution">
    <text evidence="15">The sequence shown here is derived from an EMBL/GenBank/DDBJ whole genome shotgun (WGS) entry which is preliminary data.</text>
</comment>
<sequence length="887" mass="98905">MASSQASSDYRLPTNVTPIHYALSIRTDLDISKFFGAADIDLKINEETSVIVLNALKLSFGDVSIATTDGQVFKSIAQSLDEEKERATFHFPTKLIPGSTAKLSIKFEADFAQTLPGYYKSSWKNQAGEVSFYAFTLFAPIAARRAFPCWDEPALKATFSMNMVSAIGTVNLFNMPASSEESYDAAEDPSSLFTSAPVEEEGKEWKITRFQTTPRMSTYIVAFANGQFEHLERMYTSPLTGNTIPLRIYGTAANIHQCQYTLDLTAKVLALYETAFDIGYPLPKLDTLVADDLSGACENWGLILGRAAIYCVDPVKGSLREKQAVAEIQSHEVGHMWFGNITTMEWWTYLYLNEGFASLMGSAIVPGLVNNIPSLWPEWKMTSKFVSSSLNNAFNLDSQLSAHPVEVDCPDANKVIQIFDALSYSKAASVLRMLSAHVGEEQFLKGVSMYMKDNLYGNTVTRDLWKGISAVTGVIPESQKCTALANVTEGIDVSEMMESFITKAGYPVLTVTEHENGVVHVRQDRFLKTGIASGNDNETIWHVPLNIKSVSGNGNVKIEKAILREREADFVVNTKLPFKLNGSSTGYYRVLYTPERFDAIVTEATKDNSAFDDNDCLDLPWSVIAPEWAKMTSLWWEDAHAQDLLNEYGRALFKPIVEELGYETSPSDSPDTALLRECAVRHALQAGDKDVAQELKNRFNRYMETGDFAVIPSDLKELTFIAAVRFGGSAEYEAVRKIVEGAPSPATRSVAVMGLCMAEDPQLIQRTFEYMLEGVREQDSPWVYKGLSLNIKTRRKLAEAFKDHYDELYAKHVSGYGWAFLIRFAFGSLSSEADYRDAQDFFETKDTSAYSMNVSQWLDSIKANALCIQQSTTELLGWLEHWKASQQ</sequence>
<dbReference type="InterPro" id="IPR042097">
    <property type="entry name" value="Aminopeptidase_N-like_N_sf"/>
</dbReference>
<dbReference type="Pfam" id="PF11838">
    <property type="entry name" value="ERAP1_C"/>
    <property type="match status" value="1"/>
</dbReference>
<gene>
    <name evidence="15" type="ORF">WG66_17119</name>
</gene>
<dbReference type="PANTHER" id="PTHR11533">
    <property type="entry name" value="PROTEASE M1 ZINC METALLOPROTEASE"/>
    <property type="match status" value="1"/>
</dbReference>
<evidence type="ECO:0000256" key="8">
    <source>
        <dbReference type="PIRSR" id="PIRSR634016-1"/>
    </source>
</evidence>
<dbReference type="FunFam" id="1.10.390.10:FF:000006">
    <property type="entry name" value="Puromycin-sensitive aminopeptidase"/>
    <property type="match status" value="1"/>
</dbReference>
<dbReference type="PANTHER" id="PTHR11533:SF174">
    <property type="entry name" value="PUROMYCIN-SENSITIVE AMINOPEPTIDASE-RELATED"/>
    <property type="match status" value="1"/>
</dbReference>
<evidence type="ECO:0000256" key="7">
    <source>
        <dbReference type="ARBA" id="ARBA00023049"/>
    </source>
</evidence>
<evidence type="ECO:0000259" key="12">
    <source>
        <dbReference type="Pfam" id="PF01433"/>
    </source>
</evidence>
<evidence type="ECO:0000259" key="13">
    <source>
        <dbReference type="Pfam" id="PF11838"/>
    </source>
</evidence>
<evidence type="ECO:0000256" key="10">
    <source>
        <dbReference type="PIRSR" id="PIRSR634016-4"/>
    </source>
</evidence>
<dbReference type="GO" id="GO:0070006">
    <property type="term" value="F:metalloaminopeptidase activity"/>
    <property type="evidence" value="ECO:0007669"/>
    <property type="project" value="TreeGrafter"/>
</dbReference>
<dbReference type="PRINTS" id="PR00756">
    <property type="entry name" value="ALADIPTASE"/>
</dbReference>
<evidence type="ECO:0000256" key="1">
    <source>
        <dbReference type="ARBA" id="ARBA00010136"/>
    </source>
</evidence>
<dbReference type="GO" id="GO:0005737">
    <property type="term" value="C:cytoplasm"/>
    <property type="evidence" value="ECO:0007669"/>
    <property type="project" value="TreeGrafter"/>
</dbReference>